<dbReference type="Pfam" id="PF01165">
    <property type="entry name" value="Ribosomal_S21"/>
    <property type="match status" value="1"/>
</dbReference>
<reference evidence="5" key="1">
    <citation type="submission" date="2018-05" db="EMBL/GenBank/DDBJ databases">
        <authorList>
            <person name="Lanie J.A."/>
            <person name="Ng W.-L."/>
            <person name="Kazmierczak K.M."/>
            <person name="Andrzejewski T.M."/>
            <person name="Davidsen T.M."/>
            <person name="Wayne K.J."/>
            <person name="Tettelin H."/>
            <person name="Glass J.I."/>
            <person name="Rusch D."/>
            <person name="Podicherti R."/>
            <person name="Tsui H.-C.T."/>
            <person name="Winkler M.E."/>
        </authorList>
    </citation>
    <scope>NUCLEOTIDE SEQUENCE</scope>
</reference>
<sequence length="87" mass="10434">MEVKVKKNNVEFALRLLKRKIKDSGLMVELREREYYTKPSVKRATKKKLGKVRNWMRQRQLNPDWCGEPPTSGLKEKIKKEQISYKK</sequence>
<feature type="region of interest" description="Disordered" evidence="4">
    <location>
        <begin position="61"/>
        <end position="87"/>
    </location>
</feature>
<name>A0A382CW17_9ZZZZ</name>
<protein>
    <recommendedName>
        <fullName evidence="6">30S ribosomal protein S21</fullName>
    </recommendedName>
</protein>
<evidence type="ECO:0000256" key="1">
    <source>
        <dbReference type="ARBA" id="ARBA00006640"/>
    </source>
</evidence>
<dbReference type="AlphaFoldDB" id="A0A382CW17"/>
<evidence type="ECO:0008006" key="6">
    <source>
        <dbReference type="Google" id="ProtNLM"/>
    </source>
</evidence>
<comment type="similarity">
    <text evidence="1">Belongs to the bacterial ribosomal protein bS21 family.</text>
</comment>
<dbReference type="EMBL" id="UINC01036306">
    <property type="protein sequence ID" value="SVB30069.1"/>
    <property type="molecule type" value="Genomic_DNA"/>
</dbReference>
<dbReference type="HAMAP" id="MF_00358">
    <property type="entry name" value="Ribosomal_bS21"/>
    <property type="match status" value="1"/>
</dbReference>
<keyword evidence="2" id="KW-0689">Ribosomal protein</keyword>
<feature type="compositionally biased region" description="Basic and acidic residues" evidence="4">
    <location>
        <begin position="74"/>
        <end position="87"/>
    </location>
</feature>
<accession>A0A382CW17</accession>
<dbReference type="InterPro" id="IPR001911">
    <property type="entry name" value="Ribosomal_bS21"/>
</dbReference>
<dbReference type="GO" id="GO:0006412">
    <property type="term" value="P:translation"/>
    <property type="evidence" value="ECO:0007669"/>
    <property type="project" value="InterPro"/>
</dbReference>
<evidence type="ECO:0000313" key="5">
    <source>
        <dbReference type="EMBL" id="SVB30069.1"/>
    </source>
</evidence>
<evidence type="ECO:0000256" key="4">
    <source>
        <dbReference type="SAM" id="MobiDB-lite"/>
    </source>
</evidence>
<dbReference type="NCBIfam" id="TIGR00030">
    <property type="entry name" value="S21p"/>
    <property type="match status" value="1"/>
</dbReference>
<dbReference type="Gene3D" id="1.20.5.1150">
    <property type="entry name" value="Ribosomal protein S8"/>
    <property type="match status" value="1"/>
</dbReference>
<organism evidence="5">
    <name type="scientific">marine metagenome</name>
    <dbReference type="NCBI Taxonomy" id="408172"/>
    <lineage>
        <taxon>unclassified sequences</taxon>
        <taxon>metagenomes</taxon>
        <taxon>ecological metagenomes</taxon>
    </lineage>
</organism>
<proteinExistence type="inferred from homology"/>
<keyword evidence="3" id="KW-0687">Ribonucleoprotein</keyword>
<dbReference type="GO" id="GO:1990904">
    <property type="term" value="C:ribonucleoprotein complex"/>
    <property type="evidence" value="ECO:0007669"/>
    <property type="project" value="UniProtKB-KW"/>
</dbReference>
<dbReference type="GO" id="GO:0003735">
    <property type="term" value="F:structural constituent of ribosome"/>
    <property type="evidence" value="ECO:0007669"/>
    <property type="project" value="InterPro"/>
</dbReference>
<evidence type="ECO:0000256" key="2">
    <source>
        <dbReference type="ARBA" id="ARBA00022980"/>
    </source>
</evidence>
<gene>
    <name evidence="5" type="ORF">METZ01_LOCUS182923</name>
</gene>
<dbReference type="GO" id="GO:0005840">
    <property type="term" value="C:ribosome"/>
    <property type="evidence" value="ECO:0007669"/>
    <property type="project" value="UniProtKB-KW"/>
</dbReference>
<evidence type="ECO:0000256" key="3">
    <source>
        <dbReference type="ARBA" id="ARBA00023274"/>
    </source>
</evidence>
<dbReference type="InterPro" id="IPR038380">
    <property type="entry name" value="Ribosomal_bS21_sf"/>
</dbReference>